<protein>
    <submittedName>
        <fullName evidence="2">Uncharacterized protein</fullName>
    </submittedName>
</protein>
<evidence type="ECO:0000313" key="2">
    <source>
        <dbReference type="EMBL" id="AIJ46970.1"/>
    </source>
</evidence>
<dbReference type="EMBL" id="CP006704">
    <property type="protein sequence ID" value="AIJ46970.1"/>
    <property type="molecule type" value="Genomic_DNA"/>
</dbReference>
<proteinExistence type="predicted"/>
<name>A0A076PTC6_COMTE</name>
<organism evidence="2 3">
    <name type="scientific">Comamonas testosteroni TK102</name>
    <dbReference type="NCBI Taxonomy" id="1392005"/>
    <lineage>
        <taxon>Bacteria</taxon>
        <taxon>Pseudomonadati</taxon>
        <taxon>Pseudomonadota</taxon>
        <taxon>Betaproteobacteria</taxon>
        <taxon>Burkholderiales</taxon>
        <taxon>Comamonadaceae</taxon>
        <taxon>Comamonas</taxon>
    </lineage>
</organism>
<accession>A0A076PTC6</accession>
<dbReference type="KEGG" id="ctes:O987_14270"/>
<dbReference type="RefSeq" id="WP_019042364.1">
    <property type="nucleotide sequence ID" value="NZ_CP006704.1"/>
</dbReference>
<gene>
    <name evidence="2" type="ORF">O987_14270</name>
</gene>
<dbReference type="HOGENOM" id="CLU_106573_0_0_4"/>
<sequence>MDDLARAPHLHSQHIQQRANSDPPFLGRDPLDRGCSIFAIADSLQLLGLASKTNPLMRWMGRFEGLEQHLEEELDPILSVRSILLQLVADHPKMPHVPKPQQEKNWHSFVMRVVAQPFVQTCGDWGRDGIASRIKWDPLQQSFMDFLALGQPGEELSIWTPTDGKSARAQHFARILLQEECA</sequence>
<dbReference type="Proteomes" id="UP000028782">
    <property type="component" value="Chromosome"/>
</dbReference>
<evidence type="ECO:0000256" key="1">
    <source>
        <dbReference type="SAM" id="MobiDB-lite"/>
    </source>
</evidence>
<feature type="region of interest" description="Disordered" evidence="1">
    <location>
        <begin position="1"/>
        <end position="26"/>
    </location>
</feature>
<reference evidence="2 3" key="1">
    <citation type="journal article" date="2014" name="Genome Announc.">
        <title>Complete Genome Sequence of Polychlorinated Biphenyl Degrader Comamonas testosteroni TK102 (NBRC 109938).</title>
        <authorList>
            <person name="Fukuda K."/>
            <person name="Hosoyama A."/>
            <person name="Tsuchikane K."/>
            <person name="Ohji S."/>
            <person name="Yamazoe A."/>
            <person name="Fujita N."/>
            <person name="Shintani M."/>
            <person name="Kimbara K."/>
        </authorList>
    </citation>
    <scope>NUCLEOTIDE SEQUENCE [LARGE SCALE GENOMIC DNA]</scope>
    <source>
        <strain evidence="2">TK102</strain>
    </source>
</reference>
<dbReference type="AlphaFoldDB" id="A0A076PTC6"/>
<evidence type="ECO:0000313" key="3">
    <source>
        <dbReference type="Proteomes" id="UP000028782"/>
    </source>
</evidence>